<accession>A0A913YFJ8</accession>
<dbReference type="InterPro" id="IPR050358">
    <property type="entry name" value="RSE1/DDB1/CFT1"/>
</dbReference>
<dbReference type="PANTHER" id="PTHR10644">
    <property type="entry name" value="DNA REPAIR/RNA PROCESSING CPSF FAMILY"/>
    <property type="match status" value="1"/>
</dbReference>
<evidence type="ECO:0000313" key="3">
    <source>
        <dbReference type="Proteomes" id="UP000887567"/>
    </source>
</evidence>
<evidence type="ECO:0000313" key="2">
    <source>
        <dbReference type="EnsemblMetazoa" id="XP_028513221.1"/>
    </source>
</evidence>
<dbReference type="Proteomes" id="UP000887567">
    <property type="component" value="Unplaced"/>
</dbReference>
<dbReference type="GeneID" id="110233443"/>
<proteinExistence type="predicted"/>
<dbReference type="AlphaFoldDB" id="A0A913YFJ8"/>
<dbReference type="Pfam" id="PF03178">
    <property type="entry name" value="CPSF_A"/>
    <property type="match status" value="1"/>
</dbReference>
<sequence length="371" mass="42288">MEKFAIQLMSPLSWEIIPNTRYDLDEWEHVTTMKNLMLRSQETHTGRKGFVCLGTTMMIGEEFASRGRILIFDIIEVVPEPGQPLTKNKFKLLYDKEQKGPITALNQVNGYLVSGIGQKIYIWNFENNDLIGMAFIDTQLYIHSLVTIRNFVLAADLVKSISLLRLQEETKTLAFVSKDPHALEVYGTEFFIDGTQLGFIATDADQNLLLFTYQPEAIESGGGQRLLQRGDINIGSHVTSLFRIRAKSYEKASGEKSKESRQLTYFGTLDGGLGFLLPMTEKTYRRLHMLQTKLVDCIPHIAGLNPKSFRMLQTNKRGLSNPHRNILDWELLSKFIHLGFMERQEVAKKIGTTPSQILDDVMDVERACDRF</sequence>
<dbReference type="EnsemblMetazoa" id="XM_028657420.1">
    <property type="protein sequence ID" value="XP_028513221.1"/>
    <property type="gene ID" value="LOC110233443"/>
</dbReference>
<keyword evidence="3" id="KW-1185">Reference proteome</keyword>
<feature type="domain" description="RSE1/DDB1/CPSF1 C-terminal" evidence="1">
    <location>
        <begin position="3"/>
        <end position="336"/>
    </location>
</feature>
<reference evidence="2" key="1">
    <citation type="submission" date="2022-11" db="UniProtKB">
        <authorList>
            <consortium name="EnsemblMetazoa"/>
        </authorList>
    </citation>
    <scope>IDENTIFICATION</scope>
</reference>
<name>A0A913YFJ8_EXADI</name>
<dbReference type="InterPro" id="IPR015943">
    <property type="entry name" value="WD40/YVTN_repeat-like_dom_sf"/>
</dbReference>
<dbReference type="KEGG" id="epa:110233443"/>
<dbReference type="OrthoDB" id="6109at2759"/>
<organism evidence="2 3">
    <name type="scientific">Exaiptasia diaphana</name>
    <name type="common">Tropical sea anemone</name>
    <name type="synonym">Aiptasia pulchella</name>
    <dbReference type="NCBI Taxonomy" id="2652724"/>
    <lineage>
        <taxon>Eukaryota</taxon>
        <taxon>Metazoa</taxon>
        <taxon>Cnidaria</taxon>
        <taxon>Anthozoa</taxon>
        <taxon>Hexacorallia</taxon>
        <taxon>Actiniaria</taxon>
        <taxon>Aiptasiidae</taxon>
        <taxon>Exaiptasia</taxon>
    </lineage>
</organism>
<protein>
    <recommendedName>
        <fullName evidence="1">RSE1/DDB1/CPSF1 C-terminal domain-containing protein</fullName>
    </recommendedName>
</protein>
<dbReference type="InterPro" id="IPR004871">
    <property type="entry name" value="RSE1/DDB1/CPSF1_C"/>
</dbReference>
<dbReference type="GO" id="GO:0003676">
    <property type="term" value="F:nucleic acid binding"/>
    <property type="evidence" value="ECO:0007669"/>
    <property type="project" value="InterPro"/>
</dbReference>
<dbReference type="Gene3D" id="1.10.150.910">
    <property type="match status" value="1"/>
</dbReference>
<dbReference type="Gene3D" id="2.130.10.10">
    <property type="entry name" value="YVTN repeat-like/Quinoprotein amine dehydrogenase"/>
    <property type="match status" value="1"/>
</dbReference>
<dbReference type="GO" id="GO:0005634">
    <property type="term" value="C:nucleus"/>
    <property type="evidence" value="ECO:0007669"/>
    <property type="project" value="InterPro"/>
</dbReference>
<dbReference type="RefSeq" id="XP_028513221.1">
    <property type="nucleotide sequence ID" value="XM_028657420.1"/>
</dbReference>
<evidence type="ECO:0000259" key="1">
    <source>
        <dbReference type="Pfam" id="PF03178"/>
    </source>
</evidence>